<feature type="compositionally biased region" description="Polar residues" evidence="1">
    <location>
        <begin position="56"/>
        <end position="65"/>
    </location>
</feature>
<sequence length="439" mass="48606">MSSSPLRTSSEQPFVKESPSRFQSRLSERYNAALESPPRELVSSSSFSFTAKSSPLKATTQQGSPQHKRFEGEKYTSFEVPNRDRGEWREVNIGKKEEMIAKKEFSGGGSVVKKESVVMKEFGGGILNEVDSKTSAVSTGRQESPSPKPSHEIKPVAKTSPPAAAQPSSSPSTLSNSTAPAQEQKPQGYRHTSSSSRSRDVPHYMQATSSFYEKINAKKEPRQTDNLLRPRTKGGISKRVSTSKIPRYRSTTSINAVDDIRSEMAPDDVYVPMAARIKLFEKGLGNASNKPAPITPKYHRSNSVNSSSPTPSAHSSRQLATPTASTYRRTSSQSSETTLDGMPRYLRQTSSSSIKQRELPISKSTTTSSTTTTARKHKEVKPFEFATSKRAETFHERLNQWKNLENNGTQNDNSNRGTKRKNTNTSTTYATLHKHPKHK</sequence>
<feature type="compositionally biased region" description="Polar residues" evidence="1">
    <location>
        <begin position="1"/>
        <end position="12"/>
    </location>
</feature>
<dbReference type="EMBL" id="DF836295">
    <property type="protein sequence ID" value="GAN01363.1"/>
    <property type="molecule type" value="Genomic_DNA"/>
</dbReference>
<dbReference type="Proteomes" id="UP000053815">
    <property type="component" value="Unassembled WGS sequence"/>
</dbReference>
<feature type="compositionally biased region" description="Low complexity" evidence="1">
    <location>
        <begin position="364"/>
        <end position="373"/>
    </location>
</feature>
<feature type="compositionally biased region" description="Basic and acidic residues" evidence="1">
    <location>
        <begin position="68"/>
        <end position="78"/>
    </location>
</feature>
<feature type="region of interest" description="Disordered" evidence="1">
    <location>
        <begin position="1"/>
        <end position="78"/>
    </location>
</feature>
<protein>
    <submittedName>
        <fullName evidence="2">Uncharacterized protein</fullName>
    </submittedName>
</protein>
<evidence type="ECO:0000256" key="1">
    <source>
        <dbReference type="SAM" id="MobiDB-lite"/>
    </source>
</evidence>
<feature type="compositionally biased region" description="Low complexity" evidence="1">
    <location>
        <begin position="159"/>
        <end position="181"/>
    </location>
</feature>
<feature type="region of interest" description="Disordered" evidence="1">
    <location>
        <begin position="123"/>
        <end position="244"/>
    </location>
</feature>
<feature type="compositionally biased region" description="Polar residues" evidence="1">
    <location>
        <begin position="400"/>
        <end position="416"/>
    </location>
</feature>
<gene>
    <name evidence="2" type="ORF">MAM1_0006d00796</name>
</gene>
<feature type="compositionally biased region" description="Polar residues" evidence="1">
    <location>
        <begin position="318"/>
        <end position="338"/>
    </location>
</feature>
<reference evidence="2" key="1">
    <citation type="submission" date="2014-09" db="EMBL/GenBank/DDBJ databases">
        <title>Draft genome sequence of an oleaginous Mucoromycotina fungus Mucor ambiguus NBRC6742.</title>
        <authorList>
            <person name="Takeda I."/>
            <person name="Yamane N."/>
            <person name="Morita T."/>
            <person name="Tamano K."/>
            <person name="Machida M."/>
            <person name="Baker S."/>
            <person name="Koike H."/>
        </authorList>
    </citation>
    <scope>NUCLEOTIDE SEQUENCE</scope>
    <source>
        <strain evidence="2">NBRC 6742</strain>
    </source>
</reference>
<feature type="compositionally biased region" description="Low complexity" evidence="1">
    <location>
        <begin position="301"/>
        <end position="317"/>
    </location>
</feature>
<feature type="compositionally biased region" description="Polar residues" evidence="1">
    <location>
        <begin position="133"/>
        <end position="145"/>
    </location>
</feature>
<organism evidence="2">
    <name type="scientific">Mucor ambiguus</name>
    <dbReference type="NCBI Taxonomy" id="91626"/>
    <lineage>
        <taxon>Eukaryota</taxon>
        <taxon>Fungi</taxon>
        <taxon>Fungi incertae sedis</taxon>
        <taxon>Mucoromycota</taxon>
        <taxon>Mucoromycotina</taxon>
        <taxon>Mucoromycetes</taxon>
        <taxon>Mucorales</taxon>
        <taxon>Mucorineae</taxon>
        <taxon>Mucoraceae</taxon>
        <taxon>Mucor</taxon>
    </lineage>
</organism>
<evidence type="ECO:0000313" key="2">
    <source>
        <dbReference type="EMBL" id="GAN01363.1"/>
    </source>
</evidence>
<feature type="region of interest" description="Disordered" evidence="1">
    <location>
        <begin position="399"/>
        <end position="439"/>
    </location>
</feature>
<dbReference type="OrthoDB" id="2290389at2759"/>
<feature type="compositionally biased region" description="Low complexity" evidence="1">
    <location>
        <begin position="43"/>
        <end position="54"/>
    </location>
</feature>
<keyword evidence="3" id="KW-1185">Reference proteome</keyword>
<name>A0A0C9MHD1_9FUNG</name>
<dbReference type="AlphaFoldDB" id="A0A0C9MHD1"/>
<accession>A0A0C9MHD1</accession>
<proteinExistence type="predicted"/>
<feature type="region of interest" description="Disordered" evidence="1">
    <location>
        <begin position="282"/>
        <end position="384"/>
    </location>
</feature>
<evidence type="ECO:0000313" key="3">
    <source>
        <dbReference type="Proteomes" id="UP000053815"/>
    </source>
</evidence>